<accession>A0A1Y5EW48</accession>
<dbReference type="EMBL" id="MAAF01000009">
    <property type="protein sequence ID" value="OUR84797.1"/>
    <property type="molecule type" value="Genomic_DNA"/>
</dbReference>
<name>A0A1Y5EW48_COLPS</name>
<evidence type="ECO:0000313" key="2">
    <source>
        <dbReference type="Proteomes" id="UP000243053"/>
    </source>
</evidence>
<sequence>MEIIQKIGIFIFIFLCRSSYAFDLSPLEMEFEKENILEAIQKDEHLRPHFTYESSIAKFAKKNQCIEVRQYAKWGDRMGADGVLKPISYRAFKWAIDIPTASQDVKRISELDALVKVNLLSKNKIIMEEGSKQLPFYRYRLTVKGWVATKANSEGKLCFFLGRAKNISIKSVTKYDTSSIYINIEDTIYEVTTIVGISKGSDLPSWATHPDMRKAFPLINELLLGYERKVFMFNDNGQWRQYLPDSVIKRMAKTGRTRSTNYHIKDTTTSAEKDAITKVLINRSNKYKRYRDCISLPEDTQGGIRLDKKLGSLEKYSVAIFDEKKRHKKDNTETKTKPYLDSLVSSGLLVSTFKTGIKGGKYDNKQSYNGTVYTLAPEYQHIYDQKRRCIYLGEGKVRILNLETSILDKRDLDAGVVNVKYKSITTYPEAPEWTKDQALQNRWLDLKGALKYGKVCKGVYKVDLSNEDELVTGHGSCWWAYDIFTTM</sequence>
<reference evidence="2" key="1">
    <citation type="journal article" date="2017" name="Proc. Natl. Acad. Sci. U.S.A.">
        <title>Simulation of Deepwater Horizon oil plume reveals substrate specialization within a complex community of hydrocarbon degraders.</title>
        <authorList>
            <person name="Hu P."/>
            <person name="Dubinsky E.A."/>
            <person name="Probst A.J."/>
            <person name="Wang J."/>
            <person name="Sieber C.M.K."/>
            <person name="Tom L.M."/>
            <person name="Gardinali P."/>
            <person name="Banfield J.F."/>
            <person name="Atlas R.M."/>
            <person name="Andersen G.L."/>
        </authorList>
    </citation>
    <scope>NUCLEOTIDE SEQUENCE [LARGE SCALE GENOMIC DNA]</scope>
</reference>
<evidence type="ECO:0000313" key="1">
    <source>
        <dbReference type="EMBL" id="OUR84797.1"/>
    </source>
</evidence>
<protein>
    <submittedName>
        <fullName evidence="1">Uncharacterized protein</fullName>
    </submittedName>
</protein>
<gene>
    <name evidence="1" type="ORF">A9Q75_01340</name>
</gene>
<proteinExistence type="predicted"/>
<comment type="caution">
    <text evidence="1">The sequence shown here is derived from an EMBL/GenBank/DDBJ whole genome shotgun (WGS) entry which is preliminary data.</text>
</comment>
<dbReference type="Proteomes" id="UP000243053">
    <property type="component" value="Unassembled WGS sequence"/>
</dbReference>
<organism evidence="1 2">
    <name type="scientific">Colwellia psychrerythraea</name>
    <name type="common">Vibrio psychroerythus</name>
    <dbReference type="NCBI Taxonomy" id="28229"/>
    <lineage>
        <taxon>Bacteria</taxon>
        <taxon>Pseudomonadati</taxon>
        <taxon>Pseudomonadota</taxon>
        <taxon>Gammaproteobacteria</taxon>
        <taxon>Alteromonadales</taxon>
        <taxon>Colwelliaceae</taxon>
        <taxon>Colwellia</taxon>
    </lineage>
</organism>
<dbReference type="AlphaFoldDB" id="A0A1Y5EW48"/>